<accession>A0A420YMT1</accession>
<keyword evidence="7" id="KW-0539">Nucleus</keyword>
<keyword evidence="6" id="KW-0862">Zinc</keyword>
<comment type="similarity">
    <text evidence="2">Belongs to the MCM10 family.</text>
</comment>
<dbReference type="EMBL" id="QVQW01000002">
    <property type="protein sequence ID" value="RKU49213.1"/>
    <property type="molecule type" value="Genomic_DNA"/>
</dbReference>
<dbReference type="GO" id="GO:0006270">
    <property type="term" value="P:DNA replication initiation"/>
    <property type="evidence" value="ECO:0007669"/>
    <property type="project" value="InterPro"/>
</dbReference>
<feature type="compositionally biased region" description="Acidic residues" evidence="8">
    <location>
        <begin position="51"/>
        <end position="69"/>
    </location>
</feature>
<keyword evidence="12" id="KW-1185">Reference proteome</keyword>
<keyword evidence="3" id="KW-0235">DNA replication</keyword>
<feature type="compositionally biased region" description="Low complexity" evidence="8">
    <location>
        <begin position="628"/>
        <end position="648"/>
    </location>
</feature>
<feature type="region of interest" description="Disordered" evidence="8">
    <location>
        <begin position="145"/>
        <end position="179"/>
    </location>
</feature>
<evidence type="ECO:0000313" key="11">
    <source>
        <dbReference type="EMBL" id="RKU49213.1"/>
    </source>
</evidence>
<feature type="region of interest" description="Disordered" evidence="8">
    <location>
        <begin position="192"/>
        <end position="255"/>
    </location>
</feature>
<keyword evidence="4" id="KW-0479">Metal-binding</keyword>
<feature type="compositionally biased region" description="Basic and acidic residues" evidence="8">
    <location>
        <begin position="244"/>
        <end position="255"/>
    </location>
</feature>
<dbReference type="AlphaFoldDB" id="A0A420YMT1"/>
<evidence type="ECO:0000259" key="10">
    <source>
        <dbReference type="Pfam" id="PF22379"/>
    </source>
</evidence>
<dbReference type="Proteomes" id="UP000275385">
    <property type="component" value="Unassembled WGS sequence"/>
</dbReference>
<feature type="compositionally biased region" description="Basic and acidic residues" evidence="8">
    <location>
        <begin position="550"/>
        <end position="560"/>
    </location>
</feature>
<comment type="subcellular location">
    <subcellularLocation>
        <location evidence="1">Nucleus</location>
    </subcellularLocation>
</comment>
<dbReference type="Pfam" id="PF09329">
    <property type="entry name" value="zf-primase"/>
    <property type="match status" value="1"/>
</dbReference>
<name>A0A420YMT1_9PEZI</name>
<dbReference type="InterPro" id="IPR055065">
    <property type="entry name" value="OB_MCM10"/>
</dbReference>
<evidence type="ECO:0000256" key="6">
    <source>
        <dbReference type="ARBA" id="ARBA00022833"/>
    </source>
</evidence>
<evidence type="ECO:0000256" key="5">
    <source>
        <dbReference type="ARBA" id="ARBA00022771"/>
    </source>
</evidence>
<dbReference type="OrthoDB" id="273123at2759"/>
<gene>
    <name evidence="11" type="ORF">DL546_009187</name>
</gene>
<feature type="compositionally biased region" description="Low complexity" evidence="8">
    <location>
        <begin position="96"/>
        <end position="105"/>
    </location>
</feature>
<dbReference type="GO" id="GO:0003688">
    <property type="term" value="F:DNA replication origin binding"/>
    <property type="evidence" value="ECO:0007669"/>
    <property type="project" value="TreeGrafter"/>
</dbReference>
<feature type="region of interest" description="Disordered" evidence="8">
    <location>
        <begin position="303"/>
        <end position="329"/>
    </location>
</feature>
<dbReference type="FunFam" id="2.40.50.140:FF:000174">
    <property type="entry name" value="DNA replication licensing factor mcm10"/>
    <property type="match status" value="1"/>
</dbReference>
<feature type="compositionally biased region" description="Polar residues" evidence="8">
    <location>
        <begin position="686"/>
        <end position="697"/>
    </location>
</feature>
<dbReference type="GO" id="GO:0008270">
    <property type="term" value="F:zinc ion binding"/>
    <property type="evidence" value="ECO:0007669"/>
    <property type="project" value="UniProtKB-KW"/>
</dbReference>
<dbReference type="PANTHER" id="PTHR13454:SF11">
    <property type="entry name" value="PROTEIN MCM10 HOMOLOG"/>
    <property type="match status" value="1"/>
</dbReference>
<dbReference type="InterPro" id="IPR040184">
    <property type="entry name" value="Mcm10"/>
</dbReference>
<reference evidence="11 12" key="1">
    <citation type="submission" date="2018-08" db="EMBL/GenBank/DDBJ databases">
        <title>Draft genome of the lignicolous fungus Coniochaeta pulveracea.</title>
        <authorList>
            <person name="Borstlap C.J."/>
            <person name="De Witt R.N."/>
            <person name="Botha A."/>
            <person name="Volschenk H."/>
        </authorList>
    </citation>
    <scope>NUCLEOTIDE SEQUENCE [LARGE SCALE GENOMIC DNA]</scope>
    <source>
        <strain evidence="11 12">CAB683</strain>
    </source>
</reference>
<feature type="region of interest" description="Disordered" evidence="8">
    <location>
        <begin position="1"/>
        <end position="69"/>
    </location>
</feature>
<feature type="region of interest" description="Disordered" evidence="8">
    <location>
        <begin position="528"/>
        <end position="560"/>
    </location>
</feature>
<organism evidence="11 12">
    <name type="scientific">Coniochaeta pulveracea</name>
    <dbReference type="NCBI Taxonomy" id="177199"/>
    <lineage>
        <taxon>Eukaryota</taxon>
        <taxon>Fungi</taxon>
        <taxon>Dikarya</taxon>
        <taxon>Ascomycota</taxon>
        <taxon>Pezizomycotina</taxon>
        <taxon>Sordariomycetes</taxon>
        <taxon>Sordariomycetidae</taxon>
        <taxon>Coniochaetales</taxon>
        <taxon>Coniochaetaceae</taxon>
        <taxon>Coniochaeta</taxon>
    </lineage>
</organism>
<proteinExistence type="inferred from homology"/>
<feature type="compositionally biased region" description="Polar residues" evidence="8">
    <location>
        <begin position="30"/>
        <end position="39"/>
    </location>
</feature>
<dbReference type="InterPro" id="IPR012340">
    <property type="entry name" value="NA-bd_OB-fold"/>
</dbReference>
<evidence type="ECO:0000256" key="4">
    <source>
        <dbReference type="ARBA" id="ARBA00022723"/>
    </source>
</evidence>
<feature type="domain" description="MCM10 OB-fold" evidence="10">
    <location>
        <begin position="333"/>
        <end position="473"/>
    </location>
</feature>
<keyword evidence="5" id="KW-0863">Zinc-finger</keyword>
<comment type="caution">
    <text evidence="11">The sequence shown here is derived from an EMBL/GenBank/DDBJ whole genome shotgun (WGS) entry which is preliminary data.</text>
</comment>
<dbReference type="Pfam" id="PF22379">
    <property type="entry name" value="OB_MCM10"/>
    <property type="match status" value="1"/>
</dbReference>
<evidence type="ECO:0000256" key="1">
    <source>
        <dbReference type="ARBA" id="ARBA00004123"/>
    </source>
</evidence>
<feature type="region of interest" description="Disordered" evidence="8">
    <location>
        <begin position="627"/>
        <end position="698"/>
    </location>
</feature>
<evidence type="ECO:0000256" key="2">
    <source>
        <dbReference type="ARBA" id="ARBA00009679"/>
    </source>
</evidence>
<dbReference type="GO" id="GO:0003697">
    <property type="term" value="F:single-stranded DNA binding"/>
    <property type="evidence" value="ECO:0007669"/>
    <property type="project" value="InterPro"/>
</dbReference>
<dbReference type="STRING" id="177199.A0A420YMT1"/>
<dbReference type="GO" id="GO:0043596">
    <property type="term" value="C:nuclear replication fork"/>
    <property type="evidence" value="ECO:0007669"/>
    <property type="project" value="TreeGrafter"/>
</dbReference>
<dbReference type="Gene3D" id="2.40.50.140">
    <property type="entry name" value="Nucleic acid-binding proteins"/>
    <property type="match status" value="1"/>
</dbReference>
<dbReference type="PANTHER" id="PTHR13454">
    <property type="entry name" value="PROTEIN MCM10 HOMOLOG"/>
    <property type="match status" value="1"/>
</dbReference>
<dbReference type="InterPro" id="IPR015408">
    <property type="entry name" value="Znf_Mcm10/DnaG"/>
</dbReference>
<evidence type="ECO:0000256" key="3">
    <source>
        <dbReference type="ARBA" id="ARBA00022705"/>
    </source>
</evidence>
<evidence type="ECO:0000256" key="7">
    <source>
        <dbReference type="ARBA" id="ARBA00023242"/>
    </source>
</evidence>
<feature type="compositionally biased region" description="Basic and acidic residues" evidence="8">
    <location>
        <begin position="20"/>
        <end position="29"/>
    </location>
</feature>
<feature type="domain" description="Zinc finger Mcm10/DnaG-type" evidence="9">
    <location>
        <begin position="481"/>
        <end position="526"/>
    </location>
</feature>
<sequence length="811" mass="88885">MASQWPPRSPHEVLLSTPGGRERLRRLNDRTSPSPSPSKLRTARSARQIALDDELGLNDMEDDDEDDDEETLQLKLAAIQAKLKLKKLQAAKSAQKKAAAGIAGSEPEPINPPRRRLEDAPNLRPAGIPLQSGIAAAREKFDREQTENLTARGVQVPASPVRKARPPTEQTSPQRILLGIDKGLRAADVSLKRAPSMRKLGQDSDTQQGGGYLRRARTPVLSQAQKQDAAPRPLSFNERLATARTEDAERKERQERIRQVRTTNFSLGQEEMEQYKSKALEIPDIPLEPEQFSREQILRTVGKTGGLQPSALPAPESSREKTPEPDSAAFEPYSGFHLKKRILPHQVLTRTLQDKQTYHLKDLLRDVKAPDFSLPDVESDIVIFAVLAQKSDPRHHAPKPGGGGKPPSERGKYMVMTLVDLSYELELYLFDSGFARFWKLTPGTVVAILNPGIMPPPPGREATGRFSLVINSDADMILEIGQARDLGFCKSVKADGSMCHSWVNAKRTEYCEFHTNSAVSKTRSGRIELNSSGFGGGGDGPRNRWLKKKKQEEDEKKKKKTYDKYAHSAYYVSSAALVDGDGSITDRAEREEALKRRNIQQERERDIAKKLGELGGGAGKEYMTRRMTAAASSQATSSNSSSTLTTSALPGERSVRPDARALGLIAPKGEQPRIDLSRAKRKRPESSQSGASSTLTTGGDVVAGRVALGWGTSLSTKLARMKDGEKLDGSTSQGENIVKAFAGVEAAKERITSPVRKKTRFITEKGIREAGRESLGEPLSTAAAAATAAKIRGRQQVVLDDDDDDDLVILK</sequence>
<evidence type="ECO:0000313" key="12">
    <source>
        <dbReference type="Proteomes" id="UP000275385"/>
    </source>
</evidence>
<feature type="region of interest" description="Disordered" evidence="8">
    <location>
        <begin position="96"/>
        <end position="128"/>
    </location>
</feature>
<protein>
    <submittedName>
        <fullName evidence="11">Uncharacterized protein</fullName>
    </submittedName>
</protein>
<evidence type="ECO:0000256" key="8">
    <source>
        <dbReference type="SAM" id="MobiDB-lite"/>
    </source>
</evidence>
<evidence type="ECO:0000259" key="9">
    <source>
        <dbReference type="Pfam" id="PF09329"/>
    </source>
</evidence>